<comment type="similarity">
    <text evidence="1">Belongs to the DprA/Smf family.</text>
</comment>
<comment type="caution">
    <text evidence="4">The sequence shown here is derived from an EMBL/GenBank/DDBJ whole genome shotgun (WGS) entry which is preliminary data.</text>
</comment>
<gene>
    <name evidence="4" type="primary">dprA</name>
    <name evidence="4" type="ORF">CI610_01613</name>
</gene>
<accession>A0A2H9T8A8</accession>
<dbReference type="InterPro" id="IPR010994">
    <property type="entry name" value="RuvA_2-like"/>
</dbReference>
<dbReference type="GO" id="GO:0009294">
    <property type="term" value="P:DNA-mediated transformation"/>
    <property type="evidence" value="ECO:0007669"/>
    <property type="project" value="InterPro"/>
</dbReference>
<dbReference type="InterPro" id="IPR003488">
    <property type="entry name" value="DprA"/>
</dbReference>
<dbReference type="InterPro" id="IPR036388">
    <property type="entry name" value="WH-like_DNA-bd_sf"/>
</dbReference>
<dbReference type="PANTHER" id="PTHR43022:SF1">
    <property type="entry name" value="PROTEIN SMF"/>
    <property type="match status" value="1"/>
</dbReference>
<feature type="domain" description="DprA winged helix" evidence="3">
    <location>
        <begin position="326"/>
        <end position="372"/>
    </location>
</feature>
<dbReference type="EMBL" id="NSIT01000070">
    <property type="protein sequence ID" value="PJE79419.1"/>
    <property type="molecule type" value="Genomic_DNA"/>
</dbReference>
<evidence type="ECO:0000256" key="1">
    <source>
        <dbReference type="ARBA" id="ARBA00006525"/>
    </source>
</evidence>
<dbReference type="Gene3D" id="3.40.50.450">
    <property type="match status" value="1"/>
</dbReference>
<dbReference type="InterPro" id="IPR041614">
    <property type="entry name" value="DprA_WH"/>
</dbReference>
<protein>
    <submittedName>
        <fullName evidence="4">DNA processing protein DprA</fullName>
    </submittedName>
</protein>
<dbReference type="SUPFAM" id="SSF102405">
    <property type="entry name" value="MCP/YpsA-like"/>
    <property type="match status" value="1"/>
</dbReference>
<proteinExistence type="inferred from homology"/>
<reference evidence="4" key="1">
    <citation type="journal article" date="2017" name="Appl. Environ. Microbiol.">
        <title>Molecular characterization of an Endozoicomonas-like organism causing infection in king scallop Pecten maximus L.</title>
        <authorList>
            <person name="Cano I."/>
            <person name="van Aerle R."/>
            <person name="Ross S."/>
            <person name="Verner-Jeffreys D.W."/>
            <person name="Paley R.K."/>
            <person name="Rimmer G."/>
            <person name="Ryder D."/>
            <person name="Hooper P."/>
            <person name="Stone D."/>
            <person name="Feist S.W."/>
        </authorList>
    </citation>
    <scope>NUCLEOTIDE SEQUENCE</scope>
</reference>
<dbReference type="PANTHER" id="PTHR43022">
    <property type="entry name" value="PROTEIN SMF"/>
    <property type="match status" value="1"/>
</dbReference>
<sequence>MNWQYIEPWLQLSLISGLGPKRQKQLINKLGNPQTIISLPKETLAKKTSVKLADRIHSYLHNPDTQKQLKVTHQWVDASPQHHIITLDDPSYPEQLKTIADPPLVLYIYGDPHLLSDPQIAVVGSRQPTLHGKKIARQITQELCKSGLVITSGIALGIDAIAHQTTVSQKGQTIALLGTGIDQVYPRQNQQLFADITNNGALVSEFPLGTPPAPGHFPKRNRLIAGLSLGTVVIEAAVASGSLITAKLALEQGREVFAVPGPVASPLSRGCHQLIREGAILTENARHIIEELQPLLKTYLKDNPILLNYDEKSEENCVQNHPPSWQAIHSVIGYDIVSTDELMNYISMEYEQLLQLLTEMEIAGVIQAVSGGYQRN</sequence>
<evidence type="ECO:0000259" key="2">
    <source>
        <dbReference type="Pfam" id="PF02481"/>
    </source>
</evidence>
<dbReference type="AlphaFoldDB" id="A0A2H9T8A8"/>
<dbReference type="SUPFAM" id="SSF47781">
    <property type="entry name" value="RuvA domain 2-like"/>
    <property type="match status" value="1"/>
</dbReference>
<dbReference type="Pfam" id="PF17782">
    <property type="entry name" value="WHD_DprA"/>
    <property type="match status" value="1"/>
</dbReference>
<dbReference type="Pfam" id="PF02481">
    <property type="entry name" value="DNA_processg_A"/>
    <property type="match status" value="1"/>
</dbReference>
<evidence type="ECO:0000313" key="4">
    <source>
        <dbReference type="EMBL" id="PJE79419.1"/>
    </source>
</evidence>
<evidence type="ECO:0000259" key="3">
    <source>
        <dbReference type="Pfam" id="PF17782"/>
    </source>
</evidence>
<name>A0A2H9T8A8_9ZZZZ</name>
<dbReference type="InterPro" id="IPR057666">
    <property type="entry name" value="DrpA_SLOG"/>
</dbReference>
<dbReference type="NCBIfam" id="TIGR00732">
    <property type="entry name" value="dprA"/>
    <property type="match status" value="1"/>
</dbReference>
<organism evidence="4">
    <name type="scientific">invertebrate metagenome</name>
    <dbReference type="NCBI Taxonomy" id="1711999"/>
    <lineage>
        <taxon>unclassified sequences</taxon>
        <taxon>metagenomes</taxon>
        <taxon>organismal metagenomes</taxon>
    </lineage>
</organism>
<dbReference type="Gene3D" id="1.10.10.10">
    <property type="entry name" value="Winged helix-like DNA-binding domain superfamily/Winged helix DNA-binding domain"/>
    <property type="match status" value="1"/>
</dbReference>
<feature type="domain" description="Smf/DprA SLOG" evidence="2">
    <location>
        <begin position="84"/>
        <end position="292"/>
    </location>
</feature>